<protein>
    <recommendedName>
        <fullName evidence="4">Enolase C-terminal domain-containing protein</fullName>
    </recommendedName>
</protein>
<feature type="compositionally biased region" description="Low complexity" evidence="1">
    <location>
        <begin position="328"/>
        <end position="340"/>
    </location>
</feature>
<dbReference type="RefSeq" id="WP_319955416.1">
    <property type="nucleotide sequence ID" value="NZ_JAXAVX010000012.1"/>
</dbReference>
<sequence length="351" mass="36975">MKLTCQRGLGPCTFVVDAIGLTAKRGADFTARTSPSLTKLKIRRAGRSMVATVRFTALDDGVCEGTELARVRVTKRTRRKGGRRDYGTVTIKDADCETPTTPTAPAPTTPGPTTPAPDPVPGGPAPAFPPDAGTPTVRTTALTNGTLGECTTPQWIGTEATAGANGWFNRGCAVKVACPPVAAVDGVATIDFKGQYGLEVEDEDALVAMYERAIAAFPDAVLEDPHDLPAVRELLEPIADRVSYDAPVTTVASLDATPIRVGIVNVKPCRVGRLSELGRLYAHCEAQGIRMYNGGMGELGVGRGQAQLLASLLHPDAPNDIAPSDYNLEAPPAELPASPLDPAPDRGFRRR</sequence>
<keyword evidence="3" id="KW-1185">Reference proteome</keyword>
<feature type="region of interest" description="Disordered" evidence="1">
    <location>
        <begin position="320"/>
        <end position="351"/>
    </location>
</feature>
<organism evidence="2 3">
    <name type="scientific">Patulibacter brassicae</name>
    <dbReference type="NCBI Taxonomy" id="1705717"/>
    <lineage>
        <taxon>Bacteria</taxon>
        <taxon>Bacillati</taxon>
        <taxon>Actinomycetota</taxon>
        <taxon>Thermoleophilia</taxon>
        <taxon>Solirubrobacterales</taxon>
        <taxon>Patulibacteraceae</taxon>
        <taxon>Patulibacter</taxon>
    </lineage>
</organism>
<dbReference type="SUPFAM" id="SSF51604">
    <property type="entry name" value="Enolase C-terminal domain-like"/>
    <property type="match status" value="1"/>
</dbReference>
<reference evidence="2 3" key="1">
    <citation type="submission" date="2023-11" db="EMBL/GenBank/DDBJ databases">
        <authorList>
            <person name="Xu M."/>
            <person name="Jiang T."/>
        </authorList>
    </citation>
    <scope>NUCLEOTIDE SEQUENCE [LARGE SCALE GENOMIC DNA]</scope>
    <source>
        <strain evidence="2 3">SD</strain>
    </source>
</reference>
<evidence type="ECO:0000256" key="1">
    <source>
        <dbReference type="SAM" id="MobiDB-lite"/>
    </source>
</evidence>
<feature type="region of interest" description="Disordered" evidence="1">
    <location>
        <begin position="79"/>
        <end position="137"/>
    </location>
</feature>
<dbReference type="Gene3D" id="2.60.40.2030">
    <property type="match status" value="1"/>
</dbReference>
<proteinExistence type="predicted"/>
<dbReference type="Gene3D" id="3.20.20.120">
    <property type="entry name" value="Enolase-like C-terminal domain"/>
    <property type="match status" value="1"/>
</dbReference>
<feature type="compositionally biased region" description="Pro residues" evidence="1">
    <location>
        <begin position="102"/>
        <end position="129"/>
    </location>
</feature>
<evidence type="ECO:0000313" key="3">
    <source>
        <dbReference type="Proteomes" id="UP001277761"/>
    </source>
</evidence>
<dbReference type="Proteomes" id="UP001277761">
    <property type="component" value="Unassembled WGS sequence"/>
</dbReference>
<evidence type="ECO:0008006" key="4">
    <source>
        <dbReference type="Google" id="ProtNLM"/>
    </source>
</evidence>
<evidence type="ECO:0000313" key="2">
    <source>
        <dbReference type="EMBL" id="MDX8153267.1"/>
    </source>
</evidence>
<gene>
    <name evidence="2" type="ORF">SK069_16835</name>
</gene>
<dbReference type="SUPFAM" id="SSF141072">
    <property type="entry name" value="CalX-like"/>
    <property type="match status" value="1"/>
</dbReference>
<accession>A0ABU4VN47</accession>
<dbReference type="InterPro" id="IPR038081">
    <property type="entry name" value="CalX-like_sf"/>
</dbReference>
<dbReference type="EMBL" id="JAXAVX010000012">
    <property type="protein sequence ID" value="MDX8153267.1"/>
    <property type="molecule type" value="Genomic_DNA"/>
</dbReference>
<comment type="caution">
    <text evidence="2">The sequence shown here is derived from an EMBL/GenBank/DDBJ whole genome shotgun (WGS) entry which is preliminary data.</text>
</comment>
<name>A0ABU4VN47_9ACTN</name>
<dbReference type="InterPro" id="IPR036849">
    <property type="entry name" value="Enolase-like_C_sf"/>
</dbReference>